<keyword evidence="2" id="KW-0812">Transmembrane</keyword>
<organism evidence="4 5">
    <name type="scientific">Limnothrix redekei LRLZ20PSL1</name>
    <dbReference type="NCBI Taxonomy" id="3112953"/>
    <lineage>
        <taxon>Bacteria</taxon>
        <taxon>Bacillati</taxon>
        <taxon>Cyanobacteriota</taxon>
        <taxon>Cyanophyceae</taxon>
        <taxon>Pseudanabaenales</taxon>
        <taxon>Pseudanabaenaceae</taxon>
        <taxon>Limnothrix</taxon>
    </lineage>
</organism>
<dbReference type="Proteomes" id="UP001604335">
    <property type="component" value="Unassembled WGS sequence"/>
</dbReference>
<protein>
    <submittedName>
        <fullName evidence="4">Protein phosphatase 2C domain-containing protein</fullName>
    </submittedName>
</protein>
<comment type="caution">
    <text evidence="4">The sequence shown here is derived from an EMBL/GenBank/DDBJ whole genome shotgun (WGS) entry which is preliminary data.</text>
</comment>
<dbReference type="PROSITE" id="PS51746">
    <property type="entry name" value="PPM_2"/>
    <property type="match status" value="1"/>
</dbReference>
<feature type="transmembrane region" description="Helical" evidence="2">
    <location>
        <begin position="599"/>
        <end position="621"/>
    </location>
</feature>
<dbReference type="EMBL" id="JAZAQF010000074">
    <property type="protein sequence ID" value="MFG3818434.1"/>
    <property type="molecule type" value="Genomic_DNA"/>
</dbReference>
<evidence type="ECO:0000256" key="1">
    <source>
        <dbReference type="SAM" id="MobiDB-lite"/>
    </source>
</evidence>
<accession>A0ABW7CBC5</accession>
<feature type="compositionally biased region" description="Polar residues" evidence="1">
    <location>
        <begin position="546"/>
        <end position="555"/>
    </location>
</feature>
<dbReference type="Pfam" id="PF13672">
    <property type="entry name" value="PP2C_2"/>
    <property type="match status" value="1"/>
</dbReference>
<feature type="region of interest" description="Disordered" evidence="1">
    <location>
        <begin position="525"/>
        <end position="559"/>
    </location>
</feature>
<dbReference type="Gene3D" id="3.60.40.10">
    <property type="entry name" value="PPM-type phosphatase domain"/>
    <property type="match status" value="1"/>
</dbReference>
<dbReference type="SMART" id="SM00332">
    <property type="entry name" value="PP2Cc"/>
    <property type="match status" value="1"/>
</dbReference>
<evidence type="ECO:0000256" key="2">
    <source>
        <dbReference type="SAM" id="Phobius"/>
    </source>
</evidence>
<keyword evidence="5" id="KW-1185">Reference proteome</keyword>
<keyword evidence="2" id="KW-1133">Transmembrane helix</keyword>
<sequence>MTVPIGSIECSNSHCGHGNPASAKVCAACGAPLLHLYLYGIGSDLRSLAPGTWLANRYYYLGDRRFLDGQPGQVPEVPGEVTRLFLSYLRLVEHRPQVPQIYGVVKQSNFSREAILLLEGAPIGPDGSLLPKLVDQWAKATPLRQLNWLWQVARLWEPLQDAGVTATLLEPERLRVGSGWVRLLALKDNAGRSPSWAEWGRWWVQRLRPHPALESLVSPLLQQVALGNCDPPTLVANLEQLITQVAAQDAPVELAVASLSDPGPSRSRNEDACYPFSQDQTRGQRLGLAIVCDGLGGHEGGDVASRWAIEQLTTELVPFVEAAAQAPPSPELVNATLLRAIGMANAVITQRNVQEGRAERQRMGTTVVLALVIDRWLYIAHVGDSRAYQITPTGCYALTLDDDLATRETRLGLGFYRDLLQISAAGALVQALGMGNSEQLYPSVRRMVLDEDCAIVLCSDGVSDFDLIERSWRDQFPVRWGQGDPGQTVAQMITLANQHNGHDNATISLVQIGATRQLVPDPARLRRPVMVPSPPLDRELEVSPAASPNNPNSFQGDDLLPSVVAKMPQTELVTPSAEPSPIPPEGRSPRDRSPWVGRWFSLLALVLFGGGLLALVIMPLVRQLVDANAPNTPDPSPTPIASPSGINATPSPAPSPMALNVGEVLQIKPQAAALGLYGPDRTTLVGWLPPNSIIQILRISLPIAPAPPTTSDRPSGPPPPGLTWVELRICTLGRSSPNSPLASGATLWARQADLGDRVAAATPLPLPNGCQAATITPDTVNNPP</sequence>
<dbReference type="SUPFAM" id="SSF81606">
    <property type="entry name" value="PP2C-like"/>
    <property type="match status" value="1"/>
</dbReference>
<feature type="domain" description="PPM-type phosphatase" evidence="3">
    <location>
        <begin position="255"/>
        <end position="512"/>
    </location>
</feature>
<dbReference type="CDD" id="cd00143">
    <property type="entry name" value="PP2Cc"/>
    <property type="match status" value="1"/>
</dbReference>
<feature type="region of interest" description="Disordered" evidence="1">
    <location>
        <begin position="571"/>
        <end position="591"/>
    </location>
</feature>
<evidence type="ECO:0000313" key="5">
    <source>
        <dbReference type="Proteomes" id="UP001604335"/>
    </source>
</evidence>
<gene>
    <name evidence="4" type="ORF">VPK24_12355</name>
</gene>
<evidence type="ECO:0000313" key="4">
    <source>
        <dbReference type="EMBL" id="MFG3818434.1"/>
    </source>
</evidence>
<keyword evidence="2" id="KW-0472">Membrane</keyword>
<evidence type="ECO:0000259" key="3">
    <source>
        <dbReference type="PROSITE" id="PS51746"/>
    </source>
</evidence>
<dbReference type="RefSeq" id="WP_393013792.1">
    <property type="nucleotide sequence ID" value="NZ_JAZAQF010000074.1"/>
</dbReference>
<feature type="region of interest" description="Disordered" evidence="1">
    <location>
        <begin position="631"/>
        <end position="653"/>
    </location>
</feature>
<dbReference type="SMART" id="SM00331">
    <property type="entry name" value="PP2C_SIG"/>
    <property type="match status" value="1"/>
</dbReference>
<name>A0ABW7CBC5_9CYAN</name>
<dbReference type="InterPro" id="IPR001932">
    <property type="entry name" value="PPM-type_phosphatase-like_dom"/>
</dbReference>
<proteinExistence type="predicted"/>
<dbReference type="InterPro" id="IPR036457">
    <property type="entry name" value="PPM-type-like_dom_sf"/>
</dbReference>
<feature type="compositionally biased region" description="Polar residues" evidence="1">
    <location>
        <begin position="641"/>
        <end position="650"/>
    </location>
</feature>
<reference evidence="5" key="1">
    <citation type="journal article" date="2024" name="Algal Res.">
        <title>Biochemical, toxicological and genomic investigation of a high-biomass producing Limnothrix strain isolated from Italian shallow drinking water reservoir.</title>
        <authorList>
            <person name="Simonazzi M."/>
            <person name="Shishido T.K."/>
            <person name="Delbaje E."/>
            <person name="Wahlsten M."/>
            <person name="Fewer D.P."/>
            <person name="Sivonen K."/>
            <person name="Pezzolesi L."/>
            <person name="Pistocchi R."/>
        </authorList>
    </citation>
    <scope>NUCLEOTIDE SEQUENCE [LARGE SCALE GENOMIC DNA]</scope>
    <source>
        <strain evidence="5">LRLZ20PSL1</strain>
    </source>
</reference>